<dbReference type="AlphaFoldDB" id="A0A1S2P2K7"/>
<sequence length="192" mass="21046">MIGPQLISVFVEVVTLQGRRAIPLDEQQPYPWRQLCLGLEESIEHSFPKVGKGAGGVLPLPLVDQQGTVSSHIHEPFTALLNRHRCDLRVGHQNDPSHDAIISRACVVAASFGFPLSGEHRIDNNSLRTVRNLSSVVHVAVTLPDGRDLLMPLHPARDPNVEGRSRTVVCRADAQVGHPGRPVRLVHWGTTT</sequence>
<protein>
    <submittedName>
        <fullName evidence="1">Uncharacterized protein</fullName>
    </submittedName>
</protein>
<keyword evidence="2" id="KW-1185">Reference proteome</keyword>
<name>A0A1S2P2K7_9ACTN</name>
<comment type="caution">
    <text evidence="1">The sequence shown here is derived from an EMBL/GenBank/DDBJ whole genome shotgun (WGS) entry which is preliminary data.</text>
</comment>
<organism evidence="1 2">
    <name type="scientific">Streptomyces colonosanans</name>
    <dbReference type="NCBI Taxonomy" id="1428652"/>
    <lineage>
        <taxon>Bacteria</taxon>
        <taxon>Bacillati</taxon>
        <taxon>Actinomycetota</taxon>
        <taxon>Actinomycetes</taxon>
        <taxon>Kitasatosporales</taxon>
        <taxon>Streptomycetaceae</taxon>
        <taxon>Streptomyces</taxon>
    </lineage>
</organism>
<dbReference type="Proteomes" id="UP000179935">
    <property type="component" value="Unassembled WGS sequence"/>
</dbReference>
<evidence type="ECO:0000313" key="1">
    <source>
        <dbReference type="EMBL" id="OIJ87908.1"/>
    </source>
</evidence>
<accession>A0A1S2P2K7</accession>
<evidence type="ECO:0000313" key="2">
    <source>
        <dbReference type="Proteomes" id="UP000179935"/>
    </source>
</evidence>
<reference evidence="1 2" key="1">
    <citation type="submission" date="2016-10" db="EMBL/GenBank/DDBJ databases">
        <title>Genome sequence of Streptomyces sp. MUSC 93.</title>
        <authorList>
            <person name="Lee L.-H."/>
            <person name="Ser H.-L."/>
            <person name="Law J.W.-F."/>
        </authorList>
    </citation>
    <scope>NUCLEOTIDE SEQUENCE [LARGE SCALE GENOMIC DNA]</scope>
    <source>
        <strain evidence="1 2">MUSC 93</strain>
    </source>
</reference>
<dbReference type="EMBL" id="MLYP01000061">
    <property type="protein sequence ID" value="OIJ87908.1"/>
    <property type="molecule type" value="Genomic_DNA"/>
</dbReference>
<gene>
    <name evidence="1" type="ORF">BIV24_24055</name>
</gene>
<proteinExistence type="predicted"/>